<dbReference type="Gene3D" id="1.10.260.40">
    <property type="entry name" value="lambda repressor-like DNA-binding domains"/>
    <property type="match status" value="1"/>
</dbReference>
<evidence type="ECO:0000313" key="3">
    <source>
        <dbReference type="EMBL" id="TSH92785.1"/>
    </source>
</evidence>
<dbReference type="SUPFAM" id="SSF47413">
    <property type="entry name" value="lambda repressor-like DNA-binding domains"/>
    <property type="match status" value="1"/>
</dbReference>
<dbReference type="PROSITE" id="PS50943">
    <property type="entry name" value="HTH_CROC1"/>
    <property type="match status" value="1"/>
</dbReference>
<dbReference type="EMBL" id="VLTJ01000029">
    <property type="protein sequence ID" value="TSH92785.1"/>
    <property type="molecule type" value="Genomic_DNA"/>
</dbReference>
<dbReference type="AlphaFoldDB" id="A0A556AIU3"/>
<dbReference type="Proteomes" id="UP000318405">
    <property type="component" value="Unassembled WGS sequence"/>
</dbReference>
<dbReference type="OrthoDB" id="6901161at2"/>
<dbReference type="Pfam" id="PF13560">
    <property type="entry name" value="HTH_31"/>
    <property type="match status" value="1"/>
</dbReference>
<protein>
    <submittedName>
        <fullName evidence="3">Helix-turn-helix transcriptional regulator</fullName>
    </submittedName>
</protein>
<proteinExistence type="predicted"/>
<accession>A0A556AIU3</accession>
<gene>
    <name evidence="3" type="ORF">FOZ76_15385</name>
</gene>
<evidence type="ECO:0000259" key="2">
    <source>
        <dbReference type="PROSITE" id="PS50943"/>
    </source>
</evidence>
<sequence>MRPSRTPRLPGTIRPSSTSVPPRINRSSFFMRSFHECVCRPRGRRETGMLEAHAGAGYARRLRVPLRTVTARMVANLKSIGDRLRAYRIGAGLSAEELGQRLNMSRASVYRIESNGIDRIDVLERIARLLDISVETLLGVGVEYVPSAVAYFERIRQIEAETDHVFVAFGPIVYLLTSSAYDQALRRVLTAQLAVPAHGARSVDELLGILARRKAQHRARPVSITNLLSVPDLLRFAERGLASAESSRAELAAQREMAQAELAIIARLFEAPPMGVQIGLVFDELPASGFTIFRRRAGSVVTTSPFRLGCQPNVWRGVAMISMAPDAVELHTAWAQEVWSEALTGQAAAHYIRRKILQPSS</sequence>
<dbReference type="InterPro" id="IPR001387">
    <property type="entry name" value="Cro/C1-type_HTH"/>
</dbReference>
<organism evidence="3 4">
    <name type="scientific">Verticiella sediminum</name>
    <dbReference type="NCBI Taxonomy" id="1247510"/>
    <lineage>
        <taxon>Bacteria</taxon>
        <taxon>Pseudomonadati</taxon>
        <taxon>Pseudomonadota</taxon>
        <taxon>Betaproteobacteria</taxon>
        <taxon>Burkholderiales</taxon>
        <taxon>Alcaligenaceae</taxon>
        <taxon>Verticiella</taxon>
    </lineage>
</organism>
<name>A0A556AIU3_9BURK</name>
<evidence type="ECO:0000256" key="1">
    <source>
        <dbReference type="SAM" id="MobiDB-lite"/>
    </source>
</evidence>
<reference evidence="3 4" key="1">
    <citation type="submission" date="2019-07" db="EMBL/GenBank/DDBJ databases">
        <title>Qingshengfaniella alkalisoli gen. nov., sp. nov., isolated from saline soil.</title>
        <authorList>
            <person name="Xu L."/>
            <person name="Huang X.-X."/>
            <person name="Sun J.-Q."/>
        </authorList>
    </citation>
    <scope>NUCLEOTIDE SEQUENCE [LARGE SCALE GENOMIC DNA]</scope>
    <source>
        <strain evidence="3 4">DSM 27279</strain>
    </source>
</reference>
<dbReference type="GO" id="GO:0003677">
    <property type="term" value="F:DNA binding"/>
    <property type="evidence" value="ECO:0007669"/>
    <property type="project" value="InterPro"/>
</dbReference>
<keyword evidence="4" id="KW-1185">Reference proteome</keyword>
<feature type="region of interest" description="Disordered" evidence="1">
    <location>
        <begin position="1"/>
        <end position="21"/>
    </location>
</feature>
<dbReference type="InterPro" id="IPR010982">
    <property type="entry name" value="Lambda_DNA-bd_dom_sf"/>
</dbReference>
<comment type="caution">
    <text evidence="3">The sequence shown here is derived from an EMBL/GenBank/DDBJ whole genome shotgun (WGS) entry which is preliminary data.</text>
</comment>
<dbReference type="CDD" id="cd00093">
    <property type="entry name" value="HTH_XRE"/>
    <property type="match status" value="1"/>
</dbReference>
<feature type="domain" description="HTH cro/C1-type" evidence="2">
    <location>
        <begin position="84"/>
        <end position="137"/>
    </location>
</feature>
<evidence type="ECO:0000313" key="4">
    <source>
        <dbReference type="Proteomes" id="UP000318405"/>
    </source>
</evidence>
<dbReference type="SMART" id="SM00530">
    <property type="entry name" value="HTH_XRE"/>
    <property type="match status" value="1"/>
</dbReference>